<gene>
    <name evidence="1" type="ORF">AMC99_02491</name>
</gene>
<dbReference type="RefSeq" id="WP_061926895.1">
    <property type="nucleotide sequence ID" value="NZ_CP012669.1"/>
</dbReference>
<dbReference type="AlphaFoldDB" id="A0A0M4MA32"/>
<dbReference type="EMBL" id="CP012669">
    <property type="protein sequence ID" value="ALE17764.1"/>
    <property type="molecule type" value="Genomic_DNA"/>
</dbReference>
<organism evidence="1 2">
    <name type="scientific">Altererythrobacter epoxidivorans</name>
    <dbReference type="NCBI Taxonomy" id="361183"/>
    <lineage>
        <taxon>Bacteria</taxon>
        <taxon>Pseudomonadati</taxon>
        <taxon>Pseudomonadota</taxon>
        <taxon>Alphaproteobacteria</taxon>
        <taxon>Sphingomonadales</taxon>
        <taxon>Erythrobacteraceae</taxon>
        <taxon>Altererythrobacter</taxon>
    </lineage>
</organism>
<sequence>MEEMLATADILLDPDSEQWQRMHAVQDLDRHGRPALPYLFEASNLDWSHDPAMLSLIGDSIANIWREAGILMTAPVEGLPPQTIDQIEAHRDYFRKQAS</sequence>
<dbReference type="PATRIC" id="fig|361183.4.peg.2446"/>
<evidence type="ECO:0000313" key="2">
    <source>
        <dbReference type="Proteomes" id="UP000057938"/>
    </source>
</evidence>
<protein>
    <submittedName>
        <fullName evidence="1">Uncharacterized protein</fullName>
    </submittedName>
</protein>
<dbReference type="KEGG" id="aep:AMC99_02491"/>
<name>A0A0M4MA32_9SPHN</name>
<dbReference type="STRING" id="361183.AMC99_02491"/>
<dbReference type="OrthoDB" id="9887214at2"/>
<dbReference type="Proteomes" id="UP000057938">
    <property type="component" value="Chromosome"/>
</dbReference>
<reference evidence="1 2" key="1">
    <citation type="submission" date="2015-09" db="EMBL/GenBank/DDBJ databases">
        <title>Complete genome sequence of a benzo[a]pyrene-degrading bacterium Altererythrobacter epoxidivorans CGMCC 1.7731T.</title>
        <authorList>
            <person name="Li Z."/>
            <person name="Cheng H."/>
            <person name="Huo Y."/>
            <person name="Xu X."/>
        </authorList>
    </citation>
    <scope>NUCLEOTIDE SEQUENCE [LARGE SCALE GENOMIC DNA]</scope>
    <source>
        <strain evidence="1 2">CGMCC 1.7731</strain>
    </source>
</reference>
<keyword evidence="2" id="KW-1185">Reference proteome</keyword>
<evidence type="ECO:0000313" key="1">
    <source>
        <dbReference type="EMBL" id="ALE17764.1"/>
    </source>
</evidence>
<accession>A0A0M4MA32</accession>
<proteinExistence type="predicted"/>